<sequence>MATGGEGAFPHRIVSLLPGATEMVASLGLEDRLVGVSQACDFPPSVRTKPVVVRSRLETRGMDPAEVDRWVSSQLKQGGSLYDLDAPAL</sequence>
<dbReference type="PANTHER" id="PTHR42860:SF1">
    <property type="entry name" value="VITAMIN B12-BINDING PROTEIN"/>
    <property type="match status" value="1"/>
</dbReference>
<organism evidence="2">
    <name type="scientific">mine drainage metagenome</name>
    <dbReference type="NCBI Taxonomy" id="410659"/>
    <lineage>
        <taxon>unclassified sequences</taxon>
        <taxon>metagenomes</taxon>
        <taxon>ecological metagenomes</taxon>
    </lineage>
</organism>
<accession>T1B314</accession>
<dbReference type="SUPFAM" id="SSF53807">
    <property type="entry name" value="Helical backbone' metal receptor"/>
    <property type="match status" value="1"/>
</dbReference>
<gene>
    <name evidence="2" type="ORF">B1B_11934</name>
</gene>
<comment type="caution">
    <text evidence="2">The sequence shown here is derived from an EMBL/GenBank/DDBJ whole genome shotgun (WGS) entry which is preliminary data.</text>
</comment>
<dbReference type="PROSITE" id="PS50983">
    <property type="entry name" value="FE_B12_PBP"/>
    <property type="match status" value="1"/>
</dbReference>
<reference evidence="2" key="1">
    <citation type="submission" date="2013-08" db="EMBL/GenBank/DDBJ databases">
        <authorList>
            <person name="Mendez C."/>
            <person name="Richter M."/>
            <person name="Ferrer M."/>
            <person name="Sanchez J."/>
        </authorList>
    </citation>
    <scope>NUCLEOTIDE SEQUENCE</scope>
</reference>
<dbReference type="InterPro" id="IPR051030">
    <property type="entry name" value="Vitamin_B12-ABC_binding"/>
</dbReference>
<evidence type="ECO:0000259" key="1">
    <source>
        <dbReference type="PROSITE" id="PS50983"/>
    </source>
</evidence>
<feature type="domain" description="Fe/B12 periplasmic-binding" evidence="1">
    <location>
        <begin position="12"/>
        <end position="89"/>
    </location>
</feature>
<dbReference type="InterPro" id="IPR002491">
    <property type="entry name" value="ABC_transptr_periplasmic_BD"/>
</dbReference>
<protein>
    <submittedName>
        <fullName evidence="2">ABC transporter (Substrate-binding protein)</fullName>
    </submittedName>
</protein>
<dbReference type="Gene3D" id="3.40.50.1980">
    <property type="entry name" value="Nitrogenase molybdenum iron protein domain"/>
    <property type="match status" value="1"/>
</dbReference>
<reference evidence="2" key="2">
    <citation type="journal article" date="2014" name="ISME J.">
        <title>Microbial stratification in low pH oxic and suboxic macroscopic growths along an acid mine drainage.</title>
        <authorList>
            <person name="Mendez-Garcia C."/>
            <person name="Mesa V."/>
            <person name="Sprenger R.R."/>
            <person name="Richter M."/>
            <person name="Diez M.S."/>
            <person name="Solano J."/>
            <person name="Bargiela R."/>
            <person name="Golyshina O.V."/>
            <person name="Manteca A."/>
            <person name="Ramos J.L."/>
            <person name="Gallego J.R."/>
            <person name="Llorente I."/>
            <person name="Martins Dos Santos V.A."/>
            <person name="Jensen O.N."/>
            <person name="Pelaez A.I."/>
            <person name="Sanchez J."/>
            <person name="Ferrer M."/>
        </authorList>
    </citation>
    <scope>NUCLEOTIDE SEQUENCE</scope>
</reference>
<name>T1B314_9ZZZZ</name>
<dbReference type="EMBL" id="AUZY01007782">
    <property type="protein sequence ID" value="EQD48750.1"/>
    <property type="molecule type" value="Genomic_DNA"/>
</dbReference>
<evidence type="ECO:0000313" key="2">
    <source>
        <dbReference type="EMBL" id="EQD48750.1"/>
    </source>
</evidence>
<proteinExistence type="predicted"/>
<dbReference type="PANTHER" id="PTHR42860">
    <property type="entry name" value="VITAMIN B12-BINDING PROTEIN"/>
    <property type="match status" value="1"/>
</dbReference>
<dbReference type="AlphaFoldDB" id="T1B314"/>
<feature type="non-terminal residue" evidence="2">
    <location>
        <position position="89"/>
    </location>
</feature>